<dbReference type="InterPro" id="IPR019734">
    <property type="entry name" value="TPR_rpt"/>
</dbReference>
<dbReference type="SUPFAM" id="SSF48452">
    <property type="entry name" value="TPR-like"/>
    <property type="match status" value="1"/>
</dbReference>
<dbReference type="InterPro" id="IPR011990">
    <property type="entry name" value="TPR-like_helical_dom_sf"/>
</dbReference>
<organism evidence="8 9">
    <name type="scientific">Nonomuraea soli</name>
    <dbReference type="NCBI Taxonomy" id="1032476"/>
    <lineage>
        <taxon>Bacteria</taxon>
        <taxon>Bacillati</taxon>
        <taxon>Actinomycetota</taxon>
        <taxon>Actinomycetes</taxon>
        <taxon>Streptosporangiales</taxon>
        <taxon>Streptosporangiaceae</taxon>
        <taxon>Nonomuraea</taxon>
    </lineage>
</organism>
<dbReference type="AlphaFoldDB" id="A0A7W0CE10"/>
<dbReference type="SMART" id="SM00028">
    <property type="entry name" value="TPR"/>
    <property type="match status" value="3"/>
</dbReference>
<feature type="domain" description="Aminoglycoside phosphotransferase" evidence="7">
    <location>
        <begin position="196"/>
        <end position="404"/>
    </location>
</feature>
<dbReference type="SUPFAM" id="SSF56112">
    <property type="entry name" value="Protein kinase-like (PK-like)"/>
    <property type="match status" value="1"/>
</dbReference>
<gene>
    <name evidence="8" type="ORF">HNR30_000766</name>
</gene>
<dbReference type="InterPro" id="IPR011009">
    <property type="entry name" value="Kinase-like_dom_sf"/>
</dbReference>
<comment type="similarity">
    <text evidence="1">Belongs to the aminoglycoside phosphotransferase family.</text>
</comment>
<keyword evidence="4 8" id="KW-0418">Kinase</keyword>
<evidence type="ECO:0000256" key="2">
    <source>
        <dbReference type="ARBA" id="ARBA00022679"/>
    </source>
</evidence>
<protein>
    <submittedName>
        <fullName evidence="8">Kanamycin kinase</fullName>
        <ecNumber evidence="8">2.7.1.95</ecNumber>
    </submittedName>
</protein>
<keyword evidence="6" id="KW-0046">Antibiotic resistance</keyword>
<dbReference type="CDD" id="cd05150">
    <property type="entry name" value="APH"/>
    <property type="match status" value="1"/>
</dbReference>
<evidence type="ECO:0000313" key="9">
    <source>
        <dbReference type="Proteomes" id="UP000530928"/>
    </source>
</evidence>
<evidence type="ECO:0000256" key="6">
    <source>
        <dbReference type="ARBA" id="ARBA00023251"/>
    </source>
</evidence>
<keyword evidence="2 8" id="KW-0808">Transferase</keyword>
<evidence type="ECO:0000259" key="7">
    <source>
        <dbReference type="Pfam" id="PF01636"/>
    </source>
</evidence>
<dbReference type="InterPro" id="IPR002575">
    <property type="entry name" value="Aminoglycoside_PTrfase"/>
</dbReference>
<keyword evidence="5" id="KW-0067">ATP-binding</keyword>
<dbReference type="Proteomes" id="UP000530928">
    <property type="component" value="Unassembled WGS sequence"/>
</dbReference>
<dbReference type="Gene3D" id="3.30.200.20">
    <property type="entry name" value="Phosphorylase Kinase, domain 1"/>
    <property type="match status" value="1"/>
</dbReference>
<keyword evidence="9" id="KW-1185">Reference proteome</keyword>
<proteinExistence type="inferred from homology"/>
<dbReference type="RefSeq" id="WP_181608226.1">
    <property type="nucleotide sequence ID" value="NZ_BAABAM010000001.1"/>
</dbReference>
<sequence length="412" mass="43825">MIPGDRDALAALVALSPTPPSGFADLRAAAIGHLALGSHDQALDLLDQAMELADTPARVVAVTINLADVYRYAGDTATAETLYRRALSHARTAAPVYVSFALQHLGKALGEQGRLDEARDLLTEALALREAAQDDLTVRKAAPSDLTVRKAAPGDPSLAAGTRAALAALDDPAFVLPLPPSVAALLGPSPSWSDAHEGLSGTVAFVNDAYYVKRGPHARREHERLTWLGAHGIAVPEVAAFEDDVLVLADAGAPSLATSPPPGIGAVMGSVLKALHALPVATCPFDERLDVQLTRARRQVIEGLVDVEDFDEDNLGLTARQVLDRLHAERPRDEDLVVTHGDFTPSNVLNGGMLIDLGRVGTGDRYRDLALAVRDLREDFGEGAVGEFFTAYGLHAPDTARLAYYRLIDELF</sequence>
<comment type="caution">
    <text evidence="8">The sequence shown here is derived from an EMBL/GenBank/DDBJ whole genome shotgun (WGS) entry which is preliminary data.</text>
</comment>
<dbReference type="Pfam" id="PF13424">
    <property type="entry name" value="TPR_12"/>
    <property type="match status" value="1"/>
</dbReference>
<dbReference type="EC" id="2.7.1.95" evidence="8"/>
<dbReference type="GO" id="GO:0046677">
    <property type="term" value="P:response to antibiotic"/>
    <property type="evidence" value="ECO:0007669"/>
    <property type="project" value="UniProtKB-KW"/>
</dbReference>
<dbReference type="GO" id="GO:0008910">
    <property type="term" value="F:kanamycin kinase activity"/>
    <property type="evidence" value="ECO:0007669"/>
    <property type="project" value="UniProtKB-EC"/>
</dbReference>
<dbReference type="Pfam" id="PF01636">
    <property type="entry name" value="APH"/>
    <property type="match status" value="1"/>
</dbReference>
<evidence type="ECO:0000256" key="4">
    <source>
        <dbReference type="ARBA" id="ARBA00022777"/>
    </source>
</evidence>
<dbReference type="InterPro" id="IPR024165">
    <property type="entry name" value="Kan/Strep_kinase"/>
</dbReference>
<dbReference type="Gene3D" id="3.90.1200.10">
    <property type="match status" value="1"/>
</dbReference>
<evidence type="ECO:0000313" key="8">
    <source>
        <dbReference type="EMBL" id="MBA2889431.1"/>
    </source>
</evidence>
<dbReference type="Gene3D" id="1.25.40.10">
    <property type="entry name" value="Tetratricopeptide repeat domain"/>
    <property type="match status" value="1"/>
</dbReference>
<dbReference type="GO" id="GO:0005524">
    <property type="term" value="F:ATP binding"/>
    <property type="evidence" value="ECO:0007669"/>
    <property type="project" value="UniProtKB-KW"/>
</dbReference>
<reference evidence="8 9" key="1">
    <citation type="submission" date="2020-07" db="EMBL/GenBank/DDBJ databases">
        <title>Genomic Encyclopedia of Type Strains, Phase IV (KMG-IV): sequencing the most valuable type-strain genomes for metagenomic binning, comparative biology and taxonomic classification.</title>
        <authorList>
            <person name="Goeker M."/>
        </authorList>
    </citation>
    <scope>NUCLEOTIDE SEQUENCE [LARGE SCALE GENOMIC DNA]</scope>
    <source>
        <strain evidence="8 9">DSM 45533</strain>
    </source>
</reference>
<accession>A0A7W0CE10</accession>
<evidence type="ECO:0000256" key="1">
    <source>
        <dbReference type="ARBA" id="ARBA00006219"/>
    </source>
</evidence>
<evidence type="ECO:0000256" key="3">
    <source>
        <dbReference type="ARBA" id="ARBA00022741"/>
    </source>
</evidence>
<keyword evidence="3" id="KW-0547">Nucleotide-binding</keyword>
<name>A0A7W0CE10_9ACTN</name>
<evidence type="ECO:0000256" key="5">
    <source>
        <dbReference type="ARBA" id="ARBA00022840"/>
    </source>
</evidence>
<dbReference type="EMBL" id="JACDUR010000001">
    <property type="protein sequence ID" value="MBA2889431.1"/>
    <property type="molecule type" value="Genomic_DNA"/>
</dbReference>